<dbReference type="AlphaFoldDB" id="A0A419RUQ5"/>
<dbReference type="EMBL" id="RAHX01000001">
    <property type="protein sequence ID" value="RJY09516.1"/>
    <property type="molecule type" value="Genomic_DNA"/>
</dbReference>
<evidence type="ECO:0000313" key="3">
    <source>
        <dbReference type="Proteomes" id="UP000285232"/>
    </source>
</evidence>
<keyword evidence="3" id="KW-1185">Reference proteome</keyword>
<organism evidence="2 3">
    <name type="scientific">Aurantiacibacter aquimixticola</name>
    <dbReference type="NCBI Taxonomy" id="1958945"/>
    <lineage>
        <taxon>Bacteria</taxon>
        <taxon>Pseudomonadati</taxon>
        <taxon>Pseudomonadota</taxon>
        <taxon>Alphaproteobacteria</taxon>
        <taxon>Sphingomonadales</taxon>
        <taxon>Erythrobacteraceae</taxon>
        <taxon>Aurantiacibacter</taxon>
    </lineage>
</organism>
<reference evidence="2 3" key="1">
    <citation type="journal article" date="2017" name="Int. J. Syst. Evol. Microbiol.">
        <title>Erythrobacter aquimixticola sp. nov., isolated from the junction between the ocean and a freshwater spring.</title>
        <authorList>
            <person name="Park S."/>
            <person name="Jung Y.T."/>
            <person name="Choi S.J."/>
            <person name="Yoon J.H."/>
        </authorList>
    </citation>
    <scope>NUCLEOTIDE SEQUENCE [LARGE SCALE GENOMIC DNA]</scope>
    <source>
        <strain evidence="2 3">JSSK-14</strain>
    </source>
</reference>
<dbReference type="InterPro" id="IPR052935">
    <property type="entry name" value="Mg2+_PAP"/>
</dbReference>
<comment type="caution">
    <text evidence="2">The sequence shown here is derived from an EMBL/GenBank/DDBJ whole genome shotgun (WGS) entry which is preliminary data.</text>
</comment>
<gene>
    <name evidence="2" type="ORF">D6201_09240</name>
</gene>
<dbReference type="PANTHER" id="PTHR28208:SF3">
    <property type="entry name" value="PHOSPHATIDATE PHOSPHATASE APP1"/>
    <property type="match status" value="1"/>
</dbReference>
<name>A0A419RUQ5_9SPHN</name>
<dbReference type="PANTHER" id="PTHR28208">
    <property type="entry name" value="PHOSPHATIDATE PHOSPHATASE APP1"/>
    <property type="match status" value="1"/>
</dbReference>
<dbReference type="GO" id="GO:0008195">
    <property type="term" value="F:phosphatidate phosphatase activity"/>
    <property type="evidence" value="ECO:0007669"/>
    <property type="project" value="InterPro"/>
</dbReference>
<feature type="domain" description="Phosphatidate phosphatase APP1 catalytic" evidence="1">
    <location>
        <begin position="135"/>
        <end position="304"/>
    </location>
</feature>
<dbReference type="InterPro" id="IPR019236">
    <property type="entry name" value="APP1_cat"/>
</dbReference>
<accession>A0A419RUQ5</accession>
<sequence length="375" mass="40900">MPLSPSVATRIQPYFGHRNRDRLVLSARALRCRPPAFGEGSRWKAMRTLLAQFASREVEGVAVRLMARDGETVLLDTMRVTDGEGFVHFDAALDPAWDLPVHPAWEVVQLEWENSEGPQSVDAHILVPGSKSDLAVISDIDDTIIETGITGGPRNIARNWKRIFAQLPHERIAVPDAQSFYGELGGGDPAPDADGCPHRMRATRRPFFYISSSPWNLFSYLVAFMRGKGLPLGPMKLRDWGLSRETFGKSSHGAHKKAALDSILGMYPEMGFALIGDDTQGDLAAFAHAVARHPGRVAAVFLRKAAGEDFSAEEVEAKAVIEGANVPLWLGATYAEGADFLRALDFTLGGETEQIVRTVEKVETAKEGAEAPATL</sequence>
<proteinExistence type="predicted"/>
<dbReference type="Pfam" id="PF09949">
    <property type="entry name" value="APP1_cat"/>
    <property type="match status" value="1"/>
</dbReference>
<protein>
    <submittedName>
        <fullName evidence="2">DUF2183 domain-containing protein</fullName>
    </submittedName>
</protein>
<evidence type="ECO:0000313" key="2">
    <source>
        <dbReference type="EMBL" id="RJY09516.1"/>
    </source>
</evidence>
<dbReference type="OrthoDB" id="9789875at2"/>
<dbReference type="RefSeq" id="WP_120048527.1">
    <property type="nucleotide sequence ID" value="NZ_RAHX01000001.1"/>
</dbReference>
<evidence type="ECO:0000259" key="1">
    <source>
        <dbReference type="Pfam" id="PF09949"/>
    </source>
</evidence>
<dbReference type="Proteomes" id="UP000285232">
    <property type="component" value="Unassembled WGS sequence"/>
</dbReference>